<evidence type="ECO:0000256" key="8">
    <source>
        <dbReference type="ARBA" id="ARBA00023163"/>
    </source>
</evidence>
<organism evidence="12 13">
    <name type="scientific">Odontophorus gujanensis</name>
    <name type="common">marbled wood quail</name>
    <dbReference type="NCBI Taxonomy" id="886794"/>
    <lineage>
        <taxon>Eukaryota</taxon>
        <taxon>Metazoa</taxon>
        <taxon>Chordata</taxon>
        <taxon>Craniata</taxon>
        <taxon>Vertebrata</taxon>
        <taxon>Euteleostomi</taxon>
        <taxon>Archelosauria</taxon>
        <taxon>Archosauria</taxon>
        <taxon>Dinosauria</taxon>
        <taxon>Saurischia</taxon>
        <taxon>Theropoda</taxon>
        <taxon>Coelurosauria</taxon>
        <taxon>Aves</taxon>
        <taxon>Neognathae</taxon>
        <taxon>Galloanserae</taxon>
        <taxon>Galliformes</taxon>
        <taxon>Odontophoridae</taxon>
        <taxon>Odontophorus</taxon>
    </lineage>
</organism>
<dbReference type="Gene3D" id="3.30.40.10">
    <property type="entry name" value="Zinc/RING finger domain, C3HC4 (zinc finger)"/>
    <property type="match status" value="1"/>
</dbReference>
<feature type="region of interest" description="Disordered" evidence="10">
    <location>
        <begin position="174"/>
        <end position="243"/>
    </location>
</feature>
<evidence type="ECO:0000256" key="5">
    <source>
        <dbReference type="ARBA" id="ARBA00022771"/>
    </source>
</evidence>
<dbReference type="PROSITE" id="PS00518">
    <property type="entry name" value="ZF_RING_1"/>
    <property type="match status" value="1"/>
</dbReference>
<accession>A0A7K9YHS7</accession>
<feature type="domain" description="RING-type" evidence="11">
    <location>
        <begin position="9"/>
        <end position="48"/>
    </location>
</feature>
<feature type="compositionally biased region" description="Low complexity" evidence="10">
    <location>
        <begin position="189"/>
        <end position="206"/>
    </location>
</feature>
<feature type="non-terminal residue" evidence="12">
    <location>
        <position position="1"/>
    </location>
</feature>
<keyword evidence="13" id="KW-1185">Reference proteome</keyword>
<sequence>MAAEDPWTCPVCCDVRRDIACVIPCNHTFCLGCIHRWARLNDTCPLCRTTMKSIPVLLRGNKFMECIVSPPTLPVPISFSTINGPRGTATAAEQRNVEAARVGGLLPAQWAVLFRERRDLLWPVLPLLEELFSHTQQIRPWQISALQNMIQVLLCLVGLNRAALVQVAAELPAAPSPRERERPGDEPGPETAGPPGQGRSRGPSARGRGGQRSAGGPRRPRKRRAASAQRAPQPCKRRPPRRL</sequence>
<evidence type="ECO:0000256" key="7">
    <source>
        <dbReference type="ARBA" id="ARBA00023015"/>
    </source>
</evidence>
<dbReference type="GO" id="GO:0006513">
    <property type="term" value="P:protein monoubiquitination"/>
    <property type="evidence" value="ECO:0007669"/>
    <property type="project" value="TreeGrafter"/>
</dbReference>
<evidence type="ECO:0000256" key="6">
    <source>
        <dbReference type="ARBA" id="ARBA00022833"/>
    </source>
</evidence>
<protein>
    <recommendedName>
        <fullName evidence="2">RING-type E3 ubiquitin transferase</fullName>
        <ecNumber evidence="2">2.3.2.27</ecNumber>
    </recommendedName>
</protein>
<name>A0A7K9YHS7_9GALL</name>
<dbReference type="InterPro" id="IPR017907">
    <property type="entry name" value="Znf_RING_CS"/>
</dbReference>
<evidence type="ECO:0000256" key="4">
    <source>
        <dbReference type="ARBA" id="ARBA00022723"/>
    </source>
</evidence>
<feature type="non-terminal residue" evidence="12">
    <location>
        <position position="243"/>
    </location>
</feature>
<dbReference type="PANTHER" id="PTHR46077">
    <property type="entry name" value="E3 UBIQUITIN-PROTEIN LIGASE TOPORS"/>
    <property type="match status" value="1"/>
</dbReference>
<dbReference type="GO" id="GO:0000209">
    <property type="term" value="P:protein polyubiquitination"/>
    <property type="evidence" value="ECO:0007669"/>
    <property type="project" value="TreeGrafter"/>
</dbReference>
<gene>
    <name evidence="12" type="primary">Phrf1_0</name>
    <name evidence="12" type="ORF">ODOGUJ_R05304</name>
</gene>
<keyword evidence="6" id="KW-0862">Zinc</keyword>
<dbReference type="OrthoDB" id="9120264at2759"/>
<dbReference type="PROSITE" id="PS50089">
    <property type="entry name" value="ZF_RING_2"/>
    <property type="match status" value="1"/>
</dbReference>
<evidence type="ECO:0000256" key="1">
    <source>
        <dbReference type="ARBA" id="ARBA00000900"/>
    </source>
</evidence>
<evidence type="ECO:0000256" key="3">
    <source>
        <dbReference type="ARBA" id="ARBA00022679"/>
    </source>
</evidence>
<keyword evidence="8" id="KW-0804">Transcription</keyword>
<dbReference type="AlphaFoldDB" id="A0A7K9YHS7"/>
<keyword evidence="5 9" id="KW-0863">Zinc-finger</keyword>
<dbReference type="InterPro" id="IPR013083">
    <property type="entry name" value="Znf_RING/FYVE/PHD"/>
</dbReference>
<dbReference type="GO" id="GO:0008270">
    <property type="term" value="F:zinc ion binding"/>
    <property type="evidence" value="ECO:0007669"/>
    <property type="project" value="UniProtKB-KW"/>
</dbReference>
<dbReference type="SMART" id="SM00184">
    <property type="entry name" value="RING"/>
    <property type="match status" value="1"/>
</dbReference>
<evidence type="ECO:0000256" key="9">
    <source>
        <dbReference type="PROSITE-ProRule" id="PRU00175"/>
    </source>
</evidence>
<comment type="catalytic activity">
    <reaction evidence="1">
        <text>S-ubiquitinyl-[E2 ubiquitin-conjugating enzyme]-L-cysteine + [acceptor protein]-L-lysine = [E2 ubiquitin-conjugating enzyme]-L-cysteine + N(6)-ubiquitinyl-[acceptor protein]-L-lysine.</text>
        <dbReference type="EC" id="2.3.2.27"/>
    </reaction>
</comment>
<dbReference type="EC" id="2.3.2.27" evidence="2"/>
<dbReference type="Pfam" id="PF13639">
    <property type="entry name" value="zf-RING_2"/>
    <property type="match status" value="1"/>
</dbReference>
<keyword evidence="4" id="KW-0479">Metal-binding</keyword>
<dbReference type="EMBL" id="VXAB01005622">
    <property type="protein sequence ID" value="NXJ08640.1"/>
    <property type="molecule type" value="Genomic_DNA"/>
</dbReference>
<keyword evidence="7" id="KW-0805">Transcription regulation</keyword>
<evidence type="ECO:0000256" key="10">
    <source>
        <dbReference type="SAM" id="MobiDB-lite"/>
    </source>
</evidence>
<evidence type="ECO:0000313" key="13">
    <source>
        <dbReference type="Proteomes" id="UP000522663"/>
    </source>
</evidence>
<evidence type="ECO:0000256" key="2">
    <source>
        <dbReference type="ARBA" id="ARBA00012483"/>
    </source>
</evidence>
<proteinExistence type="predicted"/>
<dbReference type="PANTHER" id="PTHR46077:SF1">
    <property type="entry name" value="TOP1 BINDING ARGININE_SERINE RICH PROTEIN, E3 UBIQUITIN LIGASE"/>
    <property type="match status" value="1"/>
</dbReference>
<evidence type="ECO:0000313" key="12">
    <source>
        <dbReference type="EMBL" id="NXJ08640.1"/>
    </source>
</evidence>
<dbReference type="Proteomes" id="UP000522663">
    <property type="component" value="Unassembled WGS sequence"/>
</dbReference>
<keyword evidence="3" id="KW-0808">Transferase</keyword>
<dbReference type="SUPFAM" id="SSF57850">
    <property type="entry name" value="RING/U-box"/>
    <property type="match status" value="1"/>
</dbReference>
<comment type="caution">
    <text evidence="12">The sequence shown here is derived from an EMBL/GenBank/DDBJ whole genome shotgun (WGS) entry which is preliminary data.</text>
</comment>
<reference evidence="12 13" key="1">
    <citation type="submission" date="2019-09" db="EMBL/GenBank/DDBJ databases">
        <title>Bird 10,000 Genomes (B10K) Project - Family phase.</title>
        <authorList>
            <person name="Zhang G."/>
        </authorList>
    </citation>
    <scope>NUCLEOTIDE SEQUENCE [LARGE SCALE GENOMIC DNA]</scope>
    <source>
        <strain evidence="12">B10K-DU-001-53</strain>
        <tissue evidence="12">Muscle</tissue>
    </source>
</reference>
<evidence type="ECO:0000259" key="11">
    <source>
        <dbReference type="PROSITE" id="PS50089"/>
    </source>
</evidence>
<dbReference type="GO" id="GO:0061630">
    <property type="term" value="F:ubiquitin protein ligase activity"/>
    <property type="evidence" value="ECO:0007669"/>
    <property type="project" value="UniProtKB-EC"/>
</dbReference>
<dbReference type="InterPro" id="IPR001841">
    <property type="entry name" value="Znf_RING"/>
</dbReference>